<protein>
    <submittedName>
        <fullName evidence="6">LysR family transcriptional regulator</fullName>
    </submittedName>
</protein>
<dbReference type="GO" id="GO:0000976">
    <property type="term" value="F:transcription cis-regulatory region binding"/>
    <property type="evidence" value="ECO:0007669"/>
    <property type="project" value="TreeGrafter"/>
</dbReference>
<keyword evidence="3" id="KW-0238">DNA-binding</keyword>
<organism evidence="6 7">
    <name type="scientific">Tatumella ptyseos ATCC 33301</name>
    <dbReference type="NCBI Taxonomy" id="1005995"/>
    <lineage>
        <taxon>Bacteria</taxon>
        <taxon>Pseudomonadati</taxon>
        <taxon>Pseudomonadota</taxon>
        <taxon>Gammaproteobacteria</taxon>
        <taxon>Enterobacterales</taxon>
        <taxon>Erwiniaceae</taxon>
        <taxon>Tatumella</taxon>
    </lineage>
</organism>
<dbReference type="Pfam" id="PF03466">
    <property type="entry name" value="LysR_substrate"/>
    <property type="match status" value="1"/>
</dbReference>
<accession>A0A085JJC4</accession>
<dbReference type="InterPro" id="IPR000847">
    <property type="entry name" value="LysR_HTH_N"/>
</dbReference>
<feature type="domain" description="HTH lysR-type" evidence="5">
    <location>
        <begin position="3"/>
        <end position="60"/>
    </location>
</feature>
<dbReference type="CDD" id="cd05466">
    <property type="entry name" value="PBP2_LTTR_substrate"/>
    <property type="match status" value="1"/>
</dbReference>
<dbReference type="InterPro" id="IPR005119">
    <property type="entry name" value="LysR_subst-bd"/>
</dbReference>
<dbReference type="InterPro" id="IPR036390">
    <property type="entry name" value="WH_DNA-bd_sf"/>
</dbReference>
<name>A0A085JJC4_9GAMM</name>
<dbReference type="FunFam" id="1.10.10.10:FF:000001">
    <property type="entry name" value="LysR family transcriptional regulator"/>
    <property type="match status" value="1"/>
</dbReference>
<dbReference type="Gene3D" id="3.40.190.10">
    <property type="entry name" value="Periplasmic binding protein-like II"/>
    <property type="match status" value="2"/>
</dbReference>
<evidence type="ECO:0000256" key="2">
    <source>
        <dbReference type="ARBA" id="ARBA00023015"/>
    </source>
</evidence>
<keyword evidence="2" id="KW-0805">Transcription regulation</keyword>
<dbReference type="Gene3D" id="1.10.10.10">
    <property type="entry name" value="Winged helix-like DNA-binding domain superfamily/Winged helix DNA-binding domain"/>
    <property type="match status" value="1"/>
</dbReference>
<dbReference type="PANTHER" id="PTHR30126">
    <property type="entry name" value="HTH-TYPE TRANSCRIPTIONAL REGULATOR"/>
    <property type="match status" value="1"/>
</dbReference>
<dbReference type="RefSeq" id="WP_025901160.1">
    <property type="nucleotide sequence ID" value="NZ_ATMJ01000012.1"/>
</dbReference>
<evidence type="ECO:0000256" key="1">
    <source>
        <dbReference type="ARBA" id="ARBA00009437"/>
    </source>
</evidence>
<dbReference type="InterPro" id="IPR036388">
    <property type="entry name" value="WH-like_DNA-bd_sf"/>
</dbReference>
<dbReference type="eggNOG" id="COG0583">
    <property type="taxonomic scope" value="Bacteria"/>
</dbReference>
<comment type="similarity">
    <text evidence="1">Belongs to the LysR transcriptional regulatory family.</text>
</comment>
<proteinExistence type="inferred from homology"/>
<dbReference type="PANTHER" id="PTHR30126:SF40">
    <property type="entry name" value="HTH-TYPE TRANSCRIPTIONAL REGULATOR GLTR"/>
    <property type="match status" value="1"/>
</dbReference>
<evidence type="ECO:0000259" key="5">
    <source>
        <dbReference type="PROSITE" id="PS50931"/>
    </source>
</evidence>
<comment type="caution">
    <text evidence="6">The sequence shown here is derived from an EMBL/GenBank/DDBJ whole genome shotgun (WGS) entry which is preliminary data.</text>
</comment>
<dbReference type="SUPFAM" id="SSF53850">
    <property type="entry name" value="Periplasmic binding protein-like II"/>
    <property type="match status" value="1"/>
</dbReference>
<evidence type="ECO:0000256" key="4">
    <source>
        <dbReference type="ARBA" id="ARBA00023163"/>
    </source>
</evidence>
<dbReference type="Proteomes" id="UP000028602">
    <property type="component" value="Unassembled WGS sequence"/>
</dbReference>
<sequence length="291" mass="32438">MLLKLHQLSFFCALVEEGSIAAAADRMCCVPSNVSTRIKELEASLEVPLVNRDKQRLTLTPEGRAFYPKAQQLLEQSRQCRTFFQHALLQGTLRMGVLDVALKGRLQAPVISFMQQNPQVQINICCDSSLPLMERLLRGELDMILVDGPVQHPALKTRFFAPESLSLVTHLPDQQQFKARAAGLTLFSFGESCFYYLQARQWLSQQALSYSRQADIESYDLILNAVRQGLGFTVMPQTFIAGNPALDGLYHFPLDNLPPCDIYLAAPAAEQSALAQTFYRHLLSEAAASTS</sequence>
<gene>
    <name evidence="6" type="ORF">GTPT_1103</name>
</gene>
<dbReference type="EMBL" id="JMPR01000020">
    <property type="protein sequence ID" value="KFD20570.1"/>
    <property type="molecule type" value="Genomic_DNA"/>
</dbReference>
<keyword evidence="4" id="KW-0804">Transcription</keyword>
<dbReference type="Pfam" id="PF00126">
    <property type="entry name" value="HTH_1"/>
    <property type="match status" value="1"/>
</dbReference>
<dbReference type="PROSITE" id="PS50931">
    <property type="entry name" value="HTH_LYSR"/>
    <property type="match status" value="1"/>
</dbReference>
<evidence type="ECO:0000313" key="6">
    <source>
        <dbReference type="EMBL" id="KFD20570.1"/>
    </source>
</evidence>
<dbReference type="SUPFAM" id="SSF46785">
    <property type="entry name" value="Winged helix' DNA-binding domain"/>
    <property type="match status" value="1"/>
</dbReference>
<evidence type="ECO:0000256" key="3">
    <source>
        <dbReference type="ARBA" id="ARBA00023125"/>
    </source>
</evidence>
<evidence type="ECO:0000313" key="7">
    <source>
        <dbReference type="Proteomes" id="UP000028602"/>
    </source>
</evidence>
<keyword evidence="7" id="KW-1185">Reference proteome</keyword>
<dbReference type="GO" id="GO:0003700">
    <property type="term" value="F:DNA-binding transcription factor activity"/>
    <property type="evidence" value="ECO:0007669"/>
    <property type="project" value="InterPro"/>
</dbReference>
<dbReference type="AlphaFoldDB" id="A0A085JJC4"/>
<reference evidence="6 7" key="1">
    <citation type="submission" date="2014-05" db="EMBL/GenBank/DDBJ databases">
        <title>ATOL: Assembling a taxonomically balanced genome-scale reconstruction of the evolutionary history of the Enterobacteriaceae.</title>
        <authorList>
            <person name="Plunkett G.III."/>
            <person name="Neeno-Eckwall E.C."/>
            <person name="Glasner J.D."/>
            <person name="Perna N.T."/>
        </authorList>
    </citation>
    <scope>NUCLEOTIDE SEQUENCE [LARGE SCALE GENOMIC DNA]</scope>
    <source>
        <strain evidence="6 7">ATCC 33301</strain>
    </source>
</reference>